<feature type="signal peptide" evidence="2">
    <location>
        <begin position="1"/>
        <end position="22"/>
    </location>
</feature>
<organism evidence="4 5">
    <name type="scientific">Geojedonia litorea</name>
    <dbReference type="NCBI Taxonomy" id="1268269"/>
    <lineage>
        <taxon>Bacteria</taxon>
        <taxon>Pseudomonadati</taxon>
        <taxon>Bacteroidota</taxon>
        <taxon>Flavobacteriia</taxon>
        <taxon>Flavobacteriales</taxon>
        <taxon>Flavobacteriaceae</taxon>
        <taxon>Geojedonia</taxon>
    </lineage>
</organism>
<feature type="chain" id="PRO_5045967119" evidence="2">
    <location>
        <begin position="23"/>
        <end position="535"/>
    </location>
</feature>
<proteinExistence type="predicted"/>
<keyword evidence="1 2" id="KW-0732">Signal</keyword>
<evidence type="ECO:0000313" key="5">
    <source>
        <dbReference type="Proteomes" id="UP001595953"/>
    </source>
</evidence>
<evidence type="ECO:0000256" key="2">
    <source>
        <dbReference type="SAM" id="SignalP"/>
    </source>
</evidence>
<dbReference type="EMBL" id="JBHSGP010000014">
    <property type="protein sequence ID" value="MFC4723125.1"/>
    <property type="molecule type" value="Genomic_DNA"/>
</dbReference>
<evidence type="ECO:0000313" key="4">
    <source>
        <dbReference type="EMBL" id="MFC4723125.1"/>
    </source>
</evidence>
<dbReference type="PROSITE" id="PS51257">
    <property type="entry name" value="PROKAR_LIPOPROTEIN"/>
    <property type="match status" value="1"/>
</dbReference>
<dbReference type="Pfam" id="PF13205">
    <property type="entry name" value="Big_5"/>
    <property type="match status" value="1"/>
</dbReference>
<feature type="domain" description="SbsA Ig-like" evidence="3">
    <location>
        <begin position="33"/>
        <end position="135"/>
    </location>
</feature>
<sequence>MFKPFFQKFLLVFFAITITACANRGTPTGGEKDVAPPVIIKTEPENFSTNFKSKEIRIYFDEYVKLKNLQKQLIISPPMEYQPEITPLGLASKYIRIKILDTLQPNTTYAFNFGQSIVDNNEENPYPYYRYVFSTGSYIDSLSVSGKILDAKSKTPDKFVSVMLYEVDSTFTDSTIYKKKPKYITNTLDSLTTFKIDNIKAGQYKLIALKEENSNYTFQQKTDKIGFYEGVVNVPTDSLYTLKLFKEVTNFKAFRPKQEAGQKIAIGFEGEYKSANIEIQKDIIPEEFIKRVTKDIKADTLYYWYSPKLEIDSTYFVVTNKTYIDTLKHRFRDLPKDSLLVKSLQTGVIEFSQDFEINGSVPFASIDVKQINIVDKDSVVIPFSTTFNEWNNTYAFKFNKTESNTYKVRALPSAFKDLFGNTNDTLNYSLRTKSYSDYSNIRVTINNAVYPLIVQLTNDKGDVKYEQFAKAQGPVDFRYINPGTYYLRVVFDTNENQVWDTGSYLKKLQPERISYFPEAIDARANWDPVIEFTLE</sequence>
<accession>A0ABV9N853</accession>
<protein>
    <submittedName>
        <fullName evidence="4">Ig-like domain-containing protein</fullName>
    </submittedName>
</protein>
<keyword evidence="5" id="KW-1185">Reference proteome</keyword>
<dbReference type="Proteomes" id="UP001595953">
    <property type="component" value="Unassembled WGS sequence"/>
</dbReference>
<evidence type="ECO:0000256" key="1">
    <source>
        <dbReference type="ARBA" id="ARBA00022729"/>
    </source>
</evidence>
<reference evidence="5" key="1">
    <citation type="journal article" date="2019" name="Int. J. Syst. Evol. Microbiol.">
        <title>The Global Catalogue of Microorganisms (GCM) 10K type strain sequencing project: providing services to taxonomists for standard genome sequencing and annotation.</title>
        <authorList>
            <consortium name="The Broad Institute Genomics Platform"/>
            <consortium name="The Broad Institute Genome Sequencing Center for Infectious Disease"/>
            <person name="Wu L."/>
            <person name="Ma J."/>
        </authorList>
    </citation>
    <scope>NUCLEOTIDE SEQUENCE [LARGE SCALE GENOMIC DNA]</scope>
    <source>
        <strain evidence="5">CCUG 63682</strain>
    </source>
</reference>
<dbReference type="RefSeq" id="WP_387964227.1">
    <property type="nucleotide sequence ID" value="NZ_JBHSGP010000014.1"/>
</dbReference>
<name>A0ABV9N853_9FLAO</name>
<evidence type="ECO:0000259" key="3">
    <source>
        <dbReference type="Pfam" id="PF13205"/>
    </source>
</evidence>
<gene>
    <name evidence="4" type="ORF">ACFO5O_12385</name>
</gene>
<comment type="caution">
    <text evidence="4">The sequence shown here is derived from an EMBL/GenBank/DDBJ whole genome shotgun (WGS) entry which is preliminary data.</text>
</comment>
<dbReference type="InterPro" id="IPR032812">
    <property type="entry name" value="SbsA_Ig"/>
</dbReference>